<dbReference type="OrthoDB" id="412402at2759"/>
<gene>
    <name evidence="4" type="ORF">FGG08_002876</name>
</gene>
<dbReference type="EMBL" id="JAGHQL010000047">
    <property type="protein sequence ID" value="KAH0542737.1"/>
    <property type="molecule type" value="Genomic_DNA"/>
</dbReference>
<feature type="signal peptide" evidence="3">
    <location>
        <begin position="1"/>
        <end position="25"/>
    </location>
</feature>
<evidence type="ECO:0000256" key="3">
    <source>
        <dbReference type="SAM" id="SignalP"/>
    </source>
</evidence>
<accession>A0A9P8L441</accession>
<protein>
    <recommendedName>
        <fullName evidence="6">Amidoligase enzyme-domain-containing protein</fullName>
    </recommendedName>
</protein>
<feature type="compositionally biased region" description="Low complexity" evidence="1">
    <location>
        <begin position="684"/>
        <end position="695"/>
    </location>
</feature>
<feature type="chain" id="PRO_5040228200" description="Amidoligase enzyme-domain-containing protein" evidence="3">
    <location>
        <begin position="26"/>
        <end position="759"/>
    </location>
</feature>
<feature type="transmembrane region" description="Helical" evidence="2">
    <location>
        <begin position="68"/>
        <end position="94"/>
    </location>
</feature>
<keyword evidence="2" id="KW-1133">Transmembrane helix</keyword>
<evidence type="ECO:0000313" key="5">
    <source>
        <dbReference type="Proteomes" id="UP000698800"/>
    </source>
</evidence>
<feature type="region of interest" description="Disordered" evidence="1">
    <location>
        <begin position="625"/>
        <end position="697"/>
    </location>
</feature>
<keyword evidence="5" id="KW-1185">Reference proteome</keyword>
<keyword evidence="2" id="KW-0472">Membrane</keyword>
<sequence>MGGVDLIFTLTYSILLISPFPSGAPRHTDPIYEVFTSLIFSFTAYTFTHEEFIHGESGDSIACEIRTLILSVLTTIGLAIDLDTGVIATILGCYFLWGKEVNAIVWILYGLLVKFLLCDLPVFYFAWFITLTTSIIYTLSYLLTLLRRYRVSCLVTRPRQGRRGALDLTVAGIYPLGDSKARRHTNRTSRASAKLDRASASPTPNTKRSFKRSAAPSPDSERGAGSSAVAYTEQARRAELPSSSSSHSGRLGQGATSSPRSMSGPFPSPPSSLLASPWESEDEDAARPFRLTFGVELEFILQYANDEIQTWIKESSREFNDDQTDTFLHCQIADALNAAGVTTYDPQSNRPKAFHLWALTNDDSVGMGTPMIGDQNCYKGVELKSPIYDANESNVKETIHKAIKTLHKNFEVFVNNTCGLHVHVGNRQDGFTLKTLKKLATLLLVFEPQLNSLHPWRRVTNRWCEAPRMNETFFEMTSREKAEYIDKVKSMRELIGAMSGTLGNRSVAYNFISLITMSTIEFRIHSGSLDADEVTNWVYFVTGLVNYAEVVDDVDIYKMWEPSSYTILDVMRMIGRPRLIDYYKDRLYDHTNPPVPEGPISVKHSSFTIEDLEAFNRRQGRRDHCWAAGPKVPSTPPSEDLMSLEAGSQDGISTGASRSPALSILSAGSDSGQEHDNEEKSEARSSVSVSSSMEPMESDVLKAVRRNLPAREFLERRYTYADIDSWVAGVSSTSTSRHHRREVSERPVLAMRVDLGPSS</sequence>
<organism evidence="4 5">
    <name type="scientific">Glutinoglossum americanum</name>
    <dbReference type="NCBI Taxonomy" id="1670608"/>
    <lineage>
        <taxon>Eukaryota</taxon>
        <taxon>Fungi</taxon>
        <taxon>Dikarya</taxon>
        <taxon>Ascomycota</taxon>
        <taxon>Pezizomycotina</taxon>
        <taxon>Geoglossomycetes</taxon>
        <taxon>Geoglossales</taxon>
        <taxon>Geoglossaceae</taxon>
        <taxon>Glutinoglossum</taxon>
    </lineage>
</organism>
<dbReference type="InterPro" id="IPR022025">
    <property type="entry name" value="Amidoligase_2"/>
</dbReference>
<proteinExistence type="predicted"/>
<dbReference type="AlphaFoldDB" id="A0A9P8L441"/>
<dbReference type="Proteomes" id="UP000698800">
    <property type="component" value="Unassembled WGS sequence"/>
</dbReference>
<reference evidence="4" key="1">
    <citation type="submission" date="2021-03" db="EMBL/GenBank/DDBJ databases">
        <title>Comparative genomics and phylogenomic investigation of the class Geoglossomycetes provide insights into ecological specialization and systematics.</title>
        <authorList>
            <person name="Melie T."/>
            <person name="Pirro S."/>
            <person name="Miller A.N."/>
            <person name="Quandt A."/>
        </authorList>
    </citation>
    <scope>NUCLEOTIDE SEQUENCE</scope>
    <source>
        <strain evidence="4">GBOQ0MN5Z8</strain>
    </source>
</reference>
<keyword evidence="2" id="KW-0812">Transmembrane</keyword>
<dbReference type="PANTHER" id="PTHR36847:SF1">
    <property type="entry name" value="AMIDOLIGASE ENZYME"/>
    <property type="match status" value="1"/>
</dbReference>
<feature type="transmembrane region" description="Helical" evidence="2">
    <location>
        <begin position="123"/>
        <end position="143"/>
    </location>
</feature>
<evidence type="ECO:0008006" key="6">
    <source>
        <dbReference type="Google" id="ProtNLM"/>
    </source>
</evidence>
<feature type="region of interest" description="Disordered" evidence="1">
    <location>
        <begin position="180"/>
        <end position="280"/>
    </location>
</feature>
<dbReference type="PANTHER" id="PTHR36847">
    <property type="entry name" value="AMIDOLIGASE ENZYME"/>
    <property type="match status" value="1"/>
</dbReference>
<comment type="caution">
    <text evidence="4">The sequence shown here is derived from an EMBL/GenBank/DDBJ whole genome shotgun (WGS) entry which is preliminary data.</text>
</comment>
<evidence type="ECO:0000313" key="4">
    <source>
        <dbReference type="EMBL" id="KAH0542737.1"/>
    </source>
</evidence>
<evidence type="ECO:0000256" key="1">
    <source>
        <dbReference type="SAM" id="MobiDB-lite"/>
    </source>
</evidence>
<feature type="compositionally biased region" description="Low complexity" evidence="1">
    <location>
        <begin position="257"/>
        <end position="278"/>
    </location>
</feature>
<evidence type="ECO:0000256" key="2">
    <source>
        <dbReference type="SAM" id="Phobius"/>
    </source>
</evidence>
<keyword evidence="3" id="KW-0732">Signal</keyword>
<dbReference type="Pfam" id="PF12224">
    <property type="entry name" value="Amidoligase_2"/>
    <property type="match status" value="1"/>
</dbReference>
<feature type="transmembrane region" description="Helical" evidence="2">
    <location>
        <begin position="101"/>
        <end position="117"/>
    </location>
</feature>
<name>A0A9P8L441_9PEZI</name>
<feature type="compositionally biased region" description="Basic and acidic residues" evidence="1">
    <location>
        <begin position="672"/>
        <end position="683"/>
    </location>
</feature>